<evidence type="ECO:0000313" key="1">
    <source>
        <dbReference type="EMBL" id="RAW66529.1"/>
    </source>
</evidence>
<proteinExistence type="predicted"/>
<gene>
    <name evidence="1" type="ORF">C4N21_04290</name>
</gene>
<name>A0A329UVZ2_9FIRM</name>
<dbReference type="EMBL" id="PRLF01000003">
    <property type="protein sequence ID" value="RAW66529.1"/>
    <property type="molecule type" value="Genomic_DNA"/>
</dbReference>
<sequence>MSKIEDLVIFKNEKELSETEKSIEKIFGISFQSYVRRLEIGLDAEGLSHDDDSAVAHILADMGKKDSILWIFSLCCEDSREAAKILYANTIGCVLASLNYLSAQQVKSVDLQKKLFAWTEDEEGSFSIYQNRLKALRKKKREIEEMRPLSGQNGLDFFAELICPYEFIPPISTNKSCKDFLTPLFEKAVESIVKEERHAVSWNILRLAAKEKDVLVDEAITKNQRKQVRTICKDLYKAIEKIGKIDFTQCDYSEMITLAFAREILYHCKLLKLLLENEDNNKKLHISENELRILREASLPVAFYLDKIKIEEIYDITIKNKYCRYIKMVTVALVEYAGAKLLRERKKKATQQEKIQEAYGILKKYTEFVWEDYFAFLDEKPQENKENEEGKESNKKINVSNEIVKVVYACFLNRNAIYNAPLDYDVIPQMSMVDELPLMKNQDVYIVKDGKLKGIKQVVTKPCFQSELQVDIRRIVSHNGLKMGQEVYQKKQKKFLKEMDAHKLLKIKEDGIVFDIFKDGETWDEFLLLFGKTAKDFCARDFEFEVIPTKGEIEILSGSKNPKTMQSFLKGNGISVNENSKEKAETEITYGGIVGLLNALVARRDPFWEGTICMQVDLGKLKGYRGSDSYLLRFDAKCSLTKDGRVLWHDVENL</sequence>
<accession>A0A329UVZ2</accession>
<organism evidence="1 2">
    <name type="scientific">Faecalibacterium prausnitzii</name>
    <dbReference type="NCBI Taxonomy" id="853"/>
    <lineage>
        <taxon>Bacteria</taxon>
        <taxon>Bacillati</taxon>
        <taxon>Bacillota</taxon>
        <taxon>Clostridia</taxon>
        <taxon>Eubacteriales</taxon>
        <taxon>Oscillospiraceae</taxon>
        <taxon>Faecalibacterium</taxon>
    </lineage>
</organism>
<dbReference type="AlphaFoldDB" id="A0A329UVZ2"/>
<dbReference type="Proteomes" id="UP000250550">
    <property type="component" value="Unassembled WGS sequence"/>
</dbReference>
<dbReference type="RefSeq" id="WP_112121112.1">
    <property type="nucleotide sequence ID" value="NZ_PRLF01000003.1"/>
</dbReference>
<comment type="caution">
    <text evidence="1">The sequence shown here is derived from an EMBL/GenBank/DDBJ whole genome shotgun (WGS) entry which is preliminary data.</text>
</comment>
<evidence type="ECO:0000313" key="2">
    <source>
        <dbReference type="Proteomes" id="UP000250550"/>
    </source>
</evidence>
<protein>
    <submittedName>
        <fullName evidence="1">Uncharacterized protein</fullName>
    </submittedName>
</protein>
<reference evidence="1 2" key="1">
    <citation type="submission" date="2018-02" db="EMBL/GenBank/DDBJ databases">
        <title>Complete genome sequencing of Faecalibacterium prausnitzii strains isolated from the human gut.</title>
        <authorList>
            <person name="Fitzgerald B.C."/>
            <person name="Shkoporov A.N."/>
            <person name="Ross P.R."/>
            <person name="Hill C."/>
        </authorList>
    </citation>
    <scope>NUCLEOTIDE SEQUENCE [LARGE SCALE GENOMIC DNA]</scope>
    <source>
        <strain evidence="1 2">APC924/119</strain>
    </source>
</reference>